<evidence type="ECO:0000259" key="8">
    <source>
        <dbReference type="Pfam" id="PF10502"/>
    </source>
</evidence>
<evidence type="ECO:0000256" key="7">
    <source>
        <dbReference type="SAM" id="Phobius"/>
    </source>
</evidence>
<evidence type="ECO:0000256" key="6">
    <source>
        <dbReference type="SAM" id="MobiDB-lite"/>
    </source>
</evidence>
<accession>A0A6J7S6J2</accession>
<feature type="region of interest" description="Disordered" evidence="6">
    <location>
        <begin position="85"/>
        <end position="108"/>
    </location>
</feature>
<dbReference type="GO" id="GO:0004252">
    <property type="term" value="F:serine-type endopeptidase activity"/>
    <property type="evidence" value="ECO:0007669"/>
    <property type="project" value="InterPro"/>
</dbReference>
<dbReference type="PRINTS" id="PR00727">
    <property type="entry name" value="LEADERPTASE"/>
</dbReference>
<dbReference type="InterPro" id="IPR036286">
    <property type="entry name" value="LexA/Signal_pep-like_sf"/>
</dbReference>
<organism evidence="9">
    <name type="scientific">freshwater metagenome</name>
    <dbReference type="NCBI Taxonomy" id="449393"/>
    <lineage>
        <taxon>unclassified sequences</taxon>
        <taxon>metagenomes</taxon>
        <taxon>ecological metagenomes</taxon>
    </lineage>
</organism>
<comment type="catalytic activity">
    <reaction evidence="1">
        <text>Cleavage of hydrophobic, N-terminal signal or leader sequences from secreted and periplasmic proteins.</text>
        <dbReference type="EC" id="3.4.21.89"/>
    </reaction>
</comment>
<dbReference type="EC" id="3.4.21.89" evidence="3"/>
<dbReference type="InterPro" id="IPR019757">
    <property type="entry name" value="Pept_S26A_signal_pept_1_Lys-AS"/>
</dbReference>
<feature type="domain" description="Peptidase S26" evidence="8">
    <location>
        <begin position="17"/>
        <end position="203"/>
    </location>
</feature>
<comment type="similarity">
    <text evidence="2">Belongs to the peptidase S26 family.</text>
</comment>
<evidence type="ECO:0000256" key="4">
    <source>
        <dbReference type="ARBA" id="ARBA00022670"/>
    </source>
</evidence>
<dbReference type="SUPFAM" id="SSF51306">
    <property type="entry name" value="LexA/Signal peptidase"/>
    <property type="match status" value="1"/>
</dbReference>
<keyword evidence="7" id="KW-1133">Transmembrane helix</keyword>
<keyword evidence="7" id="KW-0812">Transmembrane</keyword>
<evidence type="ECO:0000313" key="9">
    <source>
        <dbReference type="EMBL" id="CAB5036591.1"/>
    </source>
</evidence>
<gene>
    <name evidence="9" type="ORF">UFOPK4175_00950</name>
</gene>
<evidence type="ECO:0000256" key="3">
    <source>
        <dbReference type="ARBA" id="ARBA00013208"/>
    </source>
</evidence>
<keyword evidence="7" id="KW-0472">Membrane</keyword>
<evidence type="ECO:0000256" key="2">
    <source>
        <dbReference type="ARBA" id="ARBA00009370"/>
    </source>
</evidence>
<dbReference type="InterPro" id="IPR019756">
    <property type="entry name" value="Pept_S26A_signal_pept_1_Ser-AS"/>
</dbReference>
<reference evidence="9" key="1">
    <citation type="submission" date="2020-05" db="EMBL/GenBank/DDBJ databases">
        <authorList>
            <person name="Chiriac C."/>
            <person name="Salcher M."/>
            <person name="Ghai R."/>
            <person name="Kavagutti S V."/>
        </authorList>
    </citation>
    <scope>NUCLEOTIDE SEQUENCE</scope>
</reference>
<evidence type="ECO:0000256" key="1">
    <source>
        <dbReference type="ARBA" id="ARBA00000677"/>
    </source>
</evidence>
<dbReference type="InterPro" id="IPR019533">
    <property type="entry name" value="Peptidase_S26"/>
</dbReference>
<protein>
    <recommendedName>
        <fullName evidence="3">signal peptidase I</fullName>
        <ecNumber evidence="3">3.4.21.89</ecNumber>
    </recommendedName>
</protein>
<dbReference type="GO" id="GO:0009003">
    <property type="term" value="F:signal peptidase activity"/>
    <property type="evidence" value="ECO:0007669"/>
    <property type="project" value="UniProtKB-EC"/>
</dbReference>
<dbReference type="InterPro" id="IPR019758">
    <property type="entry name" value="Pept_S26A_signal_pept_1_CS"/>
</dbReference>
<dbReference type="PANTHER" id="PTHR43390">
    <property type="entry name" value="SIGNAL PEPTIDASE I"/>
    <property type="match status" value="1"/>
</dbReference>
<evidence type="ECO:0000256" key="5">
    <source>
        <dbReference type="ARBA" id="ARBA00022801"/>
    </source>
</evidence>
<dbReference type="PROSITE" id="PS00501">
    <property type="entry name" value="SPASE_I_1"/>
    <property type="match status" value="1"/>
</dbReference>
<dbReference type="PROSITE" id="PS00760">
    <property type="entry name" value="SPASE_I_2"/>
    <property type="match status" value="1"/>
</dbReference>
<dbReference type="NCBIfam" id="TIGR02227">
    <property type="entry name" value="sigpep_I_bact"/>
    <property type="match status" value="1"/>
</dbReference>
<dbReference type="PROSITE" id="PS00761">
    <property type="entry name" value="SPASE_I_3"/>
    <property type="match status" value="1"/>
</dbReference>
<keyword evidence="4" id="KW-0645">Protease</keyword>
<dbReference type="CDD" id="cd06530">
    <property type="entry name" value="S26_SPase_I"/>
    <property type="match status" value="1"/>
</dbReference>
<feature type="compositionally biased region" description="Basic and acidic residues" evidence="6">
    <location>
        <begin position="92"/>
        <end position="102"/>
    </location>
</feature>
<dbReference type="Pfam" id="PF10502">
    <property type="entry name" value="Peptidase_S26"/>
    <property type="match status" value="1"/>
</dbReference>
<sequence>MSAAKPKKQKSTGGSVLELIVIVAVALGLALLIQAFVVKPYRIPSESMVPTLQIGQRVLVNRLTTRFGDPSVGAITVFHPPAGSEQMPLDQCGERPEQDAACDKPTPQQSDVNFIKRIVGGPGDTISIVRGRVIRNGKLTSEPFISDTCANDSGAACTLPKAITIPPGHWFMMGDNRGESDDSRFWGPVPTAWIIGPAFATYWPPKRINIF</sequence>
<dbReference type="GO" id="GO:0006465">
    <property type="term" value="P:signal peptide processing"/>
    <property type="evidence" value="ECO:0007669"/>
    <property type="project" value="InterPro"/>
</dbReference>
<dbReference type="AlphaFoldDB" id="A0A6J7S6J2"/>
<dbReference type="GO" id="GO:0016020">
    <property type="term" value="C:membrane"/>
    <property type="evidence" value="ECO:0007669"/>
    <property type="project" value="InterPro"/>
</dbReference>
<proteinExistence type="inferred from homology"/>
<dbReference type="EMBL" id="CAFBPX010000175">
    <property type="protein sequence ID" value="CAB5036591.1"/>
    <property type="molecule type" value="Genomic_DNA"/>
</dbReference>
<keyword evidence="5" id="KW-0378">Hydrolase</keyword>
<feature type="transmembrane region" description="Helical" evidence="7">
    <location>
        <begin position="16"/>
        <end position="38"/>
    </location>
</feature>
<name>A0A6J7S6J2_9ZZZZ</name>
<dbReference type="InterPro" id="IPR000223">
    <property type="entry name" value="Pept_S26A_signal_pept_1"/>
</dbReference>
<dbReference type="Gene3D" id="2.10.109.10">
    <property type="entry name" value="Umud Fragment, subunit A"/>
    <property type="match status" value="1"/>
</dbReference>
<dbReference type="PANTHER" id="PTHR43390:SF1">
    <property type="entry name" value="CHLOROPLAST PROCESSING PEPTIDASE"/>
    <property type="match status" value="1"/>
</dbReference>